<name>A0A517XXR8_9BACT</name>
<evidence type="ECO:0000259" key="1">
    <source>
        <dbReference type="Pfam" id="PF10531"/>
    </source>
</evidence>
<dbReference type="Proteomes" id="UP000319576">
    <property type="component" value="Chromosome"/>
</dbReference>
<organism evidence="2 3">
    <name type="scientific">Urbifossiella limnaea</name>
    <dbReference type="NCBI Taxonomy" id="2528023"/>
    <lineage>
        <taxon>Bacteria</taxon>
        <taxon>Pseudomonadati</taxon>
        <taxon>Planctomycetota</taxon>
        <taxon>Planctomycetia</taxon>
        <taxon>Gemmatales</taxon>
        <taxon>Gemmataceae</taxon>
        <taxon>Urbifossiella</taxon>
    </lineage>
</organism>
<protein>
    <submittedName>
        <fullName evidence="2">SLBB domain protein</fullName>
    </submittedName>
</protein>
<dbReference type="PANTHER" id="PTHR33619">
    <property type="entry name" value="POLYSACCHARIDE EXPORT PROTEIN GFCE-RELATED"/>
    <property type="match status" value="1"/>
</dbReference>
<dbReference type="GO" id="GO:0015159">
    <property type="term" value="F:polysaccharide transmembrane transporter activity"/>
    <property type="evidence" value="ECO:0007669"/>
    <property type="project" value="InterPro"/>
</dbReference>
<dbReference type="InterPro" id="IPR049712">
    <property type="entry name" value="Poly_export"/>
</dbReference>
<dbReference type="OrthoDB" id="279464at2"/>
<gene>
    <name evidence="2" type="ORF">ETAA1_43060</name>
</gene>
<keyword evidence="3" id="KW-1185">Reference proteome</keyword>
<reference evidence="2 3" key="1">
    <citation type="submission" date="2019-02" db="EMBL/GenBank/DDBJ databases">
        <title>Deep-cultivation of Planctomycetes and their phenomic and genomic characterization uncovers novel biology.</title>
        <authorList>
            <person name="Wiegand S."/>
            <person name="Jogler M."/>
            <person name="Boedeker C."/>
            <person name="Pinto D."/>
            <person name="Vollmers J."/>
            <person name="Rivas-Marin E."/>
            <person name="Kohn T."/>
            <person name="Peeters S.H."/>
            <person name="Heuer A."/>
            <person name="Rast P."/>
            <person name="Oberbeckmann S."/>
            <person name="Bunk B."/>
            <person name="Jeske O."/>
            <person name="Meyerdierks A."/>
            <person name="Storesund J.E."/>
            <person name="Kallscheuer N."/>
            <person name="Luecker S."/>
            <person name="Lage O.M."/>
            <person name="Pohl T."/>
            <person name="Merkel B.J."/>
            <person name="Hornburger P."/>
            <person name="Mueller R.-W."/>
            <person name="Bruemmer F."/>
            <person name="Labrenz M."/>
            <person name="Spormann A.M."/>
            <person name="Op den Camp H."/>
            <person name="Overmann J."/>
            <person name="Amann R."/>
            <person name="Jetten M.S.M."/>
            <person name="Mascher T."/>
            <person name="Medema M.H."/>
            <person name="Devos D.P."/>
            <person name="Kaster A.-K."/>
            <person name="Ovreas L."/>
            <person name="Rohde M."/>
            <person name="Galperin M.Y."/>
            <person name="Jogler C."/>
        </authorList>
    </citation>
    <scope>NUCLEOTIDE SEQUENCE [LARGE SCALE GENOMIC DNA]</scope>
    <source>
        <strain evidence="2 3">ETA_A1</strain>
    </source>
</reference>
<dbReference type="PANTHER" id="PTHR33619:SF3">
    <property type="entry name" value="POLYSACCHARIDE EXPORT PROTEIN GFCE-RELATED"/>
    <property type="match status" value="1"/>
</dbReference>
<feature type="domain" description="Soluble ligand binding" evidence="1">
    <location>
        <begin position="142"/>
        <end position="192"/>
    </location>
</feature>
<dbReference type="KEGG" id="uli:ETAA1_43060"/>
<dbReference type="EMBL" id="CP036273">
    <property type="protein sequence ID" value="QDU22328.1"/>
    <property type="molecule type" value="Genomic_DNA"/>
</dbReference>
<dbReference type="AlphaFoldDB" id="A0A517XXR8"/>
<proteinExistence type="predicted"/>
<accession>A0A517XXR8</accession>
<dbReference type="RefSeq" id="WP_145241978.1">
    <property type="nucleotide sequence ID" value="NZ_CP036273.1"/>
</dbReference>
<dbReference type="PROSITE" id="PS51257">
    <property type="entry name" value="PROKAR_LIPOPROTEIN"/>
    <property type="match status" value="1"/>
</dbReference>
<evidence type="ECO:0000313" key="2">
    <source>
        <dbReference type="EMBL" id="QDU22328.1"/>
    </source>
</evidence>
<dbReference type="InterPro" id="IPR019554">
    <property type="entry name" value="Soluble_ligand-bd"/>
</dbReference>
<sequence length="263" mass="27482">MPTPTRVAGAALTLLVVAVGCETLGLSPPANQLLPVTKDMRNSAPMPPAVPRELAKELHPAFVVEPGDVLLVQPADLDAPLRLPPDQTVFADGTIDLGVYGRPVVAGKVLPQIEAEVKALITAKEKGNVAVTVRLIGRNSKVYYVLGEVNAPGAFPIKGNETVLDGILAAGGITQRASEQNVVLSRPTPPDGCRVVYPVCYTNVVQLGDTTTNYQLQPGDRVYVPGRGLLEGILPAKCLKGGPCAGPQVACWWGGNCAPAGCR</sequence>
<evidence type="ECO:0000313" key="3">
    <source>
        <dbReference type="Proteomes" id="UP000319576"/>
    </source>
</evidence>
<dbReference type="Pfam" id="PF10531">
    <property type="entry name" value="SLBB"/>
    <property type="match status" value="1"/>
</dbReference>
<dbReference type="Gene3D" id="3.10.560.10">
    <property type="entry name" value="Outer membrane lipoprotein wza domain like"/>
    <property type="match status" value="1"/>
</dbReference>